<dbReference type="EMBL" id="SNZH01000068">
    <property type="protein sequence ID" value="TDR33818.1"/>
    <property type="molecule type" value="Genomic_DNA"/>
</dbReference>
<proteinExistence type="predicted"/>
<feature type="non-terminal residue" evidence="2">
    <location>
        <position position="136"/>
    </location>
</feature>
<sequence>MRTSLFIGIGLALSLSAHAADERCLVSFDAAQQDVCSSKVSVAHPSLEPLAKAEEFKNSTLRLVKFDGPIDEGRRAAIQSRGGHILGYAPEYAYIVRMPAELDASMRMIRGVVWSGPFLPAFKVDVNIANELQFGN</sequence>
<evidence type="ECO:0000313" key="3">
    <source>
        <dbReference type="Proteomes" id="UP000295293"/>
    </source>
</evidence>
<keyword evidence="3" id="KW-1185">Reference proteome</keyword>
<comment type="caution">
    <text evidence="2">The sequence shown here is derived from an EMBL/GenBank/DDBJ whole genome shotgun (WGS) entry which is preliminary data.</text>
</comment>
<dbReference type="Proteomes" id="UP000295293">
    <property type="component" value="Unassembled WGS sequence"/>
</dbReference>
<evidence type="ECO:0000256" key="1">
    <source>
        <dbReference type="SAM" id="SignalP"/>
    </source>
</evidence>
<protein>
    <submittedName>
        <fullName evidence="2">Uncharacterized protein</fullName>
    </submittedName>
</protein>
<name>A0A4R6YD41_9GAMM</name>
<evidence type="ECO:0000313" key="2">
    <source>
        <dbReference type="EMBL" id="TDR33818.1"/>
    </source>
</evidence>
<organism evidence="2 3">
    <name type="scientific">Tahibacter aquaticus</name>
    <dbReference type="NCBI Taxonomy" id="520092"/>
    <lineage>
        <taxon>Bacteria</taxon>
        <taxon>Pseudomonadati</taxon>
        <taxon>Pseudomonadota</taxon>
        <taxon>Gammaproteobacteria</taxon>
        <taxon>Lysobacterales</taxon>
        <taxon>Rhodanobacteraceae</taxon>
        <taxon>Tahibacter</taxon>
    </lineage>
</organism>
<feature type="chain" id="PRO_5020805288" evidence="1">
    <location>
        <begin position="20"/>
        <end position="136"/>
    </location>
</feature>
<dbReference type="RefSeq" id="WP_133822078.1">
    <property type="nucleotide sequence ID" value="NZ_SNZH01000068.1"/>
</dbReference>
<gene>
    <name evidence="2" type="ORF">DFR29_1681</name>
</gene>
<accession>A0A4R6YD41</accession>
<keyword evidence="1" id="KW-0732">Signal</keyword>
<reference evidence="2 3" key="1">
    <citation type="submission" date="2019-03" db="EMBL/GenBank/DDBJ databases">
        <title>Genomic Encyclopedia of Type Strains, Phase IV (KMG-IV): sequencing the most valuable type-strain genomes for metagenomic binning, comparative biology and taxonomic classification.</title>
        <authorList>
            <person name="Goeker M."/>
        </authorList>
    </citation>
    <scope>NUCLEOTIDE SEQUENCE [LARGE SCALE GENOMIC DNA]</scope>
    <source>
        <strain evidence="2 3">DSM 21667</strain>
    </source>
</reference>
<feature type="signal peptide" evidence="1">
    <location>
        <begin position="1"/>
        <end position="19"/>
    </location>
</feature>
<dbReference type="AlphaFoldDB" id="A0A4R6YD41"/>